<dbReference type="EMBL" id="WWEQ01000011">
    <property type="protein sequence ID" value="MYM19157.1"/>
    <property type="molecule type" value="Genomic_DNA"/>
</dbReference>
<keyword evidence="2" id="KW-1185">Reference proteome</keyword>
<name>A0A6N9H514_9MICO</name>
<sequence>MTAAQRPQQRTPEDARTRQKVLRYVLDHGPISASGVARALDLTAAAIRRHLDALSEDGYIEVRELAGVKAGRGRPARHYVVTSMGHSSISNAYDDLAVRALEYLEDAAGDEAVEAFARSRVEELKAALRARVGEARADRRGSVAQRSRDLAAGLTAEGYASTASPVAVGTPLEAMQLCQGHCPIQHVAERFPQFCEAELEMFAEVLGVDVRRLSTLASGAHVCTTHIPTSVLNRPLIDQTDHTQGGPR</sequence>
<dbReference type="CDD" id="cd00090">
    <property type="entry name" value="HTH_ARSR"/>
    <property type="match status" value="1"/>
</dbReference>
<dbReference type="Proteomes" id="UP000469215">
    <property type="component" value="Unassembled WGS sequence"/>
</dbReference>
<proteinExistence type="predicted"/>
<accession>A0A6N9H514</accession>
<dbReference type="Gene3D" id="1.10.10.10">
    <property type="entry name" value="Winged helix-like DNA-binding domain superfamily/Winged helix DNA-binding domain"/>
    <property type="match status" value="1"/>
</dbReference>
<reference evidence="1 2" key="1">
    <citation type="submission" date="2020-01" db="EMBL/GenBank/DDBJ databases">
        <authorList>
            <person name="Deng T."/>
        </authorList>
    </citation>
    <scope>NUCLEOTIDE SEQUENCE [LARGE SCALE GENOMIC DNA]</scope>
    <source>
        <strain evidence="1 2">5221</strain>
    </source>
</reference>
<dbReference type="InterPro" id="IPR036390">
    <property type="entry name" value="WH_DNA-bd_sf"/>
</dbReference>
<comment type="caution">
    <text evidence="1">The sequence shown here is derived from an EMBL/GenBank/DDBJ whole genome shotgun (WGS) entry which is preliminary data.</text>
</comment>
<dbReference type="InterPro" id="IPR050313">
    <property type="entry name" value="Carb_Metab_HTH_regulators"/>
</dbReference>
<dbReference type="InterPro" id="IPR011991">
    <property type="entry name" value="ArsR-like_HTH"/>
</dbReference>
<protein>
    <submittedName>
        <fullName evidence="1">Helix-turn-helix domain-containing protein</fullName>
    </submittedName>
</protein>
<dbReference type="InterPro" id="IPR036388">
    <property type="entry name" value="WH-like_DNA-bd_sf"/>
</dbReference>
<dbReference type="PANTHER" id="PTHR30363">
    <property type="entry name" value="HTH-TYPE TRANSCRIPTIONAL REGULATOR SRLR-RELATED"/>
    <property type="match status" value="1"/>
</dbReference>
<evidence type="ECO:0000313" key="1">
    <source>
        <dbReference type="EMBL" id="MYM19157.1"/>
    </source>
</evidence>
<gene>
    <name evidence="1" type="ORF">GSY69_04015</name>
</gene>
<dbReference type="PANTHER" id="PTHR30363:SF28">
    <property type="entry name" value="TRANSCRIPTIONAL REGULATORY PROTEIN-RELATED"/>
    <property type="match status" value="1"/>
</dbReference>
<dbReference type="Pfam" id="PF13412">
    <property type="entry name" value="HTH_24"/>
    <property type="match status" value="1"/>
</dbReference>
<evidence type="ECO:0000313" key="2">
    <source>
        <dbReference type="Proteomes" id="UP000469215"/>
    </source>
</evidence>
<dbReference type="AlphaFoldDB" id="A0A6N9H514"/>
<organism evidence="1 2">
    <name type="scientific">Brevibacterium rongguiense</name>
    <dbReference type="NCBI Taxonomy" id="2695267"/>
    <lineage>
        <taxon>Bacteria</taxon>
        <taxon>Bacillati</taxon>
        <taxon>Actinomycetota</taxon>
        <taxon>Actinomycetes</taxon>
        <taxon>Micrococcales</taxon>
        <taxon>Brevibacteriaceae</taxon>
        <taxon>Brevibacterium</taxon>
    </lineage>
</organism>
<dbReference type="RefSeq" id="WP_160952595.1">
    <property type="nucleotide sequence ID" value="NZ_WWEQ01000011.1"/>
</dbReference>
<dbReference type="SUPFAM" id="SSF46785">
    <property type="entry name" value="Winged helix' DNA-binding domain"/>
    <property type="match status" value="1"/>
</dbReference>